<sequence length="88" mass="9701">MGTVTGFKDLQKTLRDAQRALKALDGTIGTLEFDPTDPSSVKDAISTMERMVAEKTLPYRGNAVVENIAGQMKERYRTGILERAKGLK</sequence>
<comment type="caution">
    <text evidence="1">The sequence shown here is derived from an EMBL/GenBank/DDBJ whole genome shotgun (WGS) entry which is preliminary data.</text>
</comment>
<name>A0A2T4YWV2_9HYPH</name>
<evidence type="ECO:0000313" key="1">
    <source>
        <dbReference type="EMBL" id="PTM49553.1"/>
    </source>
</evidence>
<accession>A0A2T4YWV2</accession>
<dbReference type="EMBL" id="PZZL01000018">
    <property type="protein sequence ID" value="PTM49553.1"/>
    <property type="molecule type" value="Genomic_DNA"/>
</dbReference>
<proteinExistence type="predicted"/>
<dbReference type="Proteomes" id="UP000241808">
    <property type="component" value="Unassembled WGS sequence"/>
</dbReference>
<protein>
    <submittedName>
        <fullName evidence="1">Uncharacterized protein</fullName>
    </submittedName>
</protein>
<keyword evidence="2" id="KW-1185">Reference proteome</keyword>
<reference evidence="1 2" key="1">
    <citation type="submission" date="2018-04" db="EMBL/GenBank/DDBJ databases">
        <title>Genomic Encyclopedia of Archaeal and Bacterial Type Strains, Phase II (KMG-II): from individual species to whole genera.</title>
        <authorList>
            <person name="Goeker M."/>
        </authorList>
    </citation>
    <scope>NUCLEOTIDE SEQUENCE [LARGE SCALE GENOMIC DNA]</scope>
    <source>
        <strain evidence="1 2">DSM 25521</strain>
    </source>
</reference>
<dbReference type="RefSeq" id="WP_108179496.1">
    <property type="nucleotide sequence ID" value="NZ_PZZL01000018.1"/>
</dbReference>
<dbReference type="OrthoDB" id="6637890at2"/>
<evidence type="ECO:0000313" key="2">
    <source>
        <dbReference type="Proteomes" id="UP000241808"/>
    </source>
</evidence>
<organism evidence="1 2">
    <name type="scientific">Phreatobacter oligotrophus</name>
    <dbReference type="NCBI Taxonomy" id="1122261"/>
    <lineage>
        <taxon>Bacteria</taxon>
        <taxon>Pseudomonadati</taxon>
        <taxon>Pseudomonadota</taxon>
        <taxon>Alphaproteobacteria</taxon>
        <taxon>Hyphomicrobiales</taxon>
        <taxon>Phreatobacteraceae</taxon>
        <taxon>Phreatobacter</taxon>
    </lineage>
</organism>
<gene>
    <name evidence="1" type="ORF">C8P69_11823</name>
</gene>
<dbReference type="AlphaFoldDB" id="A0A2T4YWV2"/>